<evidence type="ECO:0000256" key="8">
    <source>
        <dbReference type="ARBA" id="ARBA00023163"/>
    </source>
</evidence>
<evidence type="ECO:0000256" key="13">
    <source>
        <dbReference type="RuleBase" id="RU003805"/>
    </source>
</evidence>
<proteinExistence type="inferred from homology"/>
<dbReference type="GO" id="GO:0003899">
    <property type="term" value="F:DNA-directed RNA polymerase activity"/>
    <property type="evidence" value="ECO:0007669"/>
    <property type="project" value="UniProtKB-EC"/>
</dbReference>
<dbReference type="InterPro" id="IPR002092">
    <property type="entry name" value="DNA-dir_Rpol_phage-type"/>
</dbReference>
<dbReference type="Gene3D" id="1.10.1320.10">
    <property type="entry name" value="DNA-directed RNA polymerase, N-terminal domain"/>
    <property type="match status" value="1"/>
</dbReference>
<evidence type="ECO:0000256" key="9">
    <source>
        <dbReference type="ARBA" id="ARBA00048552"/>
    </source>
</evidence>
<dbReference type="InterPro" id="IPR002885">
    <property type="entry name" value="PPR_rpt"/>
</dbReference>
<dbReference type="PROSITE" id="PS51375">
    <property type="entry name" value="PPR"/>
    <property type="match status" value="1"/>
</dbReference>
<keyword evidence="17" id="KW-1185">Reference proteome</keyword>
<comment type="catalytic activity">
    <reaction evidence="9 13">
        <text>RNA(n) + a ribonucleoside 5'-triphosphate = RNA(n+1) + diphosphate</text>
        <dbReference type="Rhea" id="RHEA:21248"/>
        <dbReference type="Rhea" id="RHEA-COMP:14527"/>
        <dbReference type="Rhea" id="RHEA-COMP:17342"/>
        <dbReference type="ChEBI" id="CHEBI:33019"/>
        <dbReference type="ChEBI" id="CHEBI:61557"/>
        <dbReference type="ChEBI" id="CHEBI:140395"/>
        <dbReference type="EC" id="2.7.7.6"/>
    </reaction>
</comment>
<comment type="similarity">
    <text evidence="2 13">Belongs to the phage and mitochondrial RNA polymerase family.</text>
</comment>
<dbReference type="InterPro" id="IPR011990">
    <property type="entry name" value="TPR-like_helical_dom_sf"/>
</dbReference>
<keyword evidence="4 13" id="KW-0808">Transferase</keyword>
<dbReference type="GO" id="GO:0006390">
    <property type="term" value="P:mitochondrial transcription"/>
    <property type="evidence" value="ECO:0007669"/>
    <property type="project" value="TreeGrafter"/>
</dbReference>
<comment type="function">
    <text evidence="13">DNA-dependent RNA polymerase catalyzes the transcription of DNA into RNA using the four ribonucleoside triphosphates as substrates.</text>
</comment>
<dbReference type="EMBL" id="JAJJHW010001127">
    <property type="protein sequence ID" value="KAH8376966.1"/>
    <property type="molecule type" value="Genomic_DNA"/>
</dbReference>
<feature type="repeat" description="PPR" evidence="12">
    <location>
        <begin position="403"/>
        <end position="437"/>
    </location>
</feature>
<reference evidence="16" key="1">
    <citation type="journal article" date="2021" name="Mol. Ecol. Resour.">
        <title>Phylogenomic analyses of the genus Drosophila reveals genomic signals of climate adaptation.</title>
        <authorList>
            <person name="Li F."/>
            <person name="Rane R.V."/>
            <person name="Luria V."/>
            <person name="Xiong Z."/>
            <person name="Chen J."/>
            <person name="Li Z."/>
            <person name="Catullo R.A."/>
            <person name="Griffin P.C."/>
            <person name="Schiffer M."/>
            <person name="Pearce S."/>
            <person name="Lee S.F."/>
            <person name="McElroy K."/>
            <person name="Stocker A."/>
            <person name="Shirriffs J."/>
            <person name="Cockerell F."/>
            <person name="Coppin C."/>
            <person name="Sgro C.M."/>
            <person name="Karger A."/>
            <person name="Cain J.W."/>
            <person name="Weber J.A."/>
            <person name="Santpere G."/>
            <person name="Kirschner M.W."/>
            <person name="Hoffmann A.A."/>
            <person name="Oakeshott J.G."/>
            <person name="Zhang G."/>
        </authorList>
    </citation>
    <scope>NUCLEOTIDE SEQUENCE</scope>
    <source>
        <strain evidence="16">BGI-SZ-2011g</strain>
    </source>
</reference>
<dbReference type="InterPro" id="IPR046950">
    <property type="entry name" value="DNA-dir_Rpol_C_phage-type"/>
</dbReference>
<evidence type="ECO:0000313" key="17">
    <source>
        <dbReference type="Proteomes" id="UP001200034"/>
    </source>
</evidence>
<dbReference type="PANTHER" id="PTHR10102:SF0">
    <property type="entry name" value="DNA-DIRECTED RNA POLYMERASE, MITOCHONDRIAL"/>
    <property type="match status" value="1"/>
</dbReference>
<sequence>MYRLLSANRAAAVQRVLRLPAPTSTGCSNCGGTTHNLTQYQQYYQMLYRPAPASKFTHMYIKYAILVATTTVALRTQSTTPTQADALAQAKKKRLRKPRYAKYVELLEVTEMTASERKSRVKRLKSKKLAEFIQKTQMQILEKRARDERRAQKKGQPYSGLAQQQLEEYQQLILENSSASKLILEESAQRQPAEYQKIDLDAVDSSILEAGMYDDKPMIFFGKDTYTKRFIANPVEVHKILKSFHNYRDIIEGIENERQDNIETDLANFGLNAPKLAVESTLLDPFESIEPYIDEQKTVGENKAQSNINAVTAKSKKRQVFEHVPYAIHIMIVQFSLNSFKSKVHVNEEQERLAKQRALNMNLITYINVCVSANMENRALSTIFAYRSRVKKSNASQKQSIISIELYNILLHGYAGKGSFDRCQELFRLISEDGLQFSEQTYAAAFECLGRVESDAQNLQLIEQYIEKAEQQGYTLNQIMDRSKFVSDQRDIALDAIRRVRPDFTPVYVPPQLGYDNELLNNHNEYVLPVGAEADAMKQQDFSIMNSKRGYSKAQLEQLAREQLQVELNGCITIKSIEKTKEFANAEFCRTKLKELDQIWRKQISAAIVRDLNTLRAQVRFKPHGYMNYYTYLKALETSHFTDILIKEIYKLAEGSETFSPTVGQLYKELGQRVQQCYQIELKKHNGTLEKVGDIYSSYCELWDSGKSQDNTRQMWQRLVHEQRHSGPSMDLPEVSWPTNVLTGVGRFLYNILVRDIKIDSHIMRQKKATTATTPQNLLPAFYTLFRNQGRLVKEEVKPHPVLSRLLRASRQQTLTFDSNLVPMLCPPQPWSTPHNGGYLLNKSDLIRLPQQAVQQWDRIHASNPQHLYPALDSLNQLASVPWRVNTQLLDVIIKVFQNGGDAKLDVPQPPSSLPPLPTLPAANDSENPVSPAERAKQFRDKLGHRRKQSEMYSLWCDALYRLSLAQHYRDKVFWLPHNMDFRGRVYPVPPHLNHLGSDLARSMLIFDQAQPLGVDGFSWLKLHCINLTGLKKRDSVRERLLYAEEIMPEILDSADNPLTGRMWWSKSDEPWQTLACCMEIANVQRSPDPSAYLSRFPIHQDGSCNGLQHYAALGRDQAGACSVNLAPLAIPQDVYSAVAALVERTRKTDAKNGLHVAAALEGFVRRKVIKQTVMTTVYGVTRYGARLQIARQLKDIDDFPKDWVWPASTYLTTKTFESLREMFTSTREIQDWFTECARLIAGVCSQNVEWVTPLGLPVVQPYNRQDMKHVPRAGLRVNNIMSMDLYERPNILKQKNAFPPNFIHSLDSSHMMLTSLQCERQGLTFVSVHDCFWTHACTVPELNRACREQFVALHSQPILEQLSKFMRQTYSFRDNDFTNDGSVEDLSKRQLNRIVQQMPQKGDFDLRNVLDSVYFFS</sequence>
<evidence type="ECO:0000256" key="10">
    <source>
        <dbReference type="ARBA" id="ARBA00057821"/>
    </source>
</evidence>
<dbReference type="PROSITE" id="PS00489">
    <property type="entry name" value="RNA_POL_PHAGE_2"/>
    <property type="match status" value="1"/>
</dbReference>
<dbReference type="PROSITE" id="PS00900">
    <property type="entry name" value="RNA_POL_PHAGE_1"/>
    <property type="match status" value="1"/>
</dbReference>
<dbReference type="PANTHER" id="PTHR10102">
    <property type="entry name" value="DNA-DIRECTED RNA POLYMERASE, MITOCHONDRIAL"/>
    <property type="match status" value="1"/>
</dbReference>
<dbReference type="GO" id="GO:0071897">
    <property type="term" value="P:DNA biosynthetic process"/>
    <property type="evidence" value="ECO:0007669"/>
    <property type="project" value="UniProtKB-ARBA"/>
</dbReference>
<evidence type="ECO:0000256" key="1">
    <source>
        <dbReference type="ARBA" id="ARBA00004173"/>
    </source>
</evidence>
<dbReference type="GO" id="GO:0034245">
    <property type="term" value="C:mitochondrial DNA-directed RNA polymerase complex"/>
    <property type="evidence" value="ECO:0007669"/>
    <property type="project" value="TreeGrafter"/>
</dbReference>
<dbReference type="EC" id="2.7.7.6" evidence="13"/>
<dbReference type="FunFam" id="1.10.287.280:FF:000001">
    <property type="entry name" value="DNA-directed RNA polymerase"/>
    <property type="match status" value="1"/>
</dbReference>
<evidence type="ECO:0000256" key="5">
    <source>
        <dbReference type="ARBA" id="ARBA00022695"/>
    </source>
</evidence>
<evidence type="ECO:0000256" key="12">
    <source>
        <dbReference type="PROSITE-ProRule" id="PRU00708"/>
    </source>
</evidence>
<dbReference type="Pfam" id="PF14700">
    <property type="entry name" value="RPOL_N"/>
    <property type="match status" value="1"/>
</dbReference>
<feature type="region of interest" description="Disordered" evidence="14">
    <location>
        <begin position="906"/>
        <end position="937"/>
    </location>
</feature>
<evidence type="ECO:0000256" key="14">
    <source>
        <dbReference type="SAM" id="MobiDB-lite"/>
    </source>
</evidence>
<dbReference type="SMART" id="SM01311">
    <property type="entry name" value="RPOL_N"/>
    <property type="match status" value="1"/>
</dbReference>
<comment type="function">
    <text evidence="10">DNA-dependent RNA polymerase catalyzes the transcription of mitochondrial DNA into RNA using the four ribonucleoside triphosphates as substrates. Component of the mitochondrial transcription initiation complex, composed at least of TFB2M, TFAM and POLRMT that is required for basal transcription of mitochondrial DNA. In this complex, TFAM recruits POLRMT to a specific promoter whereas TFB2M induces structural changes in POLRMT to enable promoter opening and trapping of the DNA non-template strand. Has DNA primase activity. Catalyzes the synthesis of short RNA primers that are necessary for the initiation of lagging-strand DNA synthesis from the origin of light-strand DNA replication (OriL).</text>
</comment>
<dbReference type="Gene3D" id="1.10.287.280">
    <property type="match status" value="1"/>
</dbReference>
<accession>A0AAD4PND2</accession>
<organism evidence="16 17">
    <name type="scientific">Drosophila rubida</name>
    <dbReference type="NCBI Taxonomy" id="30044"/>
    <lineage>
        <taxon>Eukaryota</taxon>
        <taxon>Metazoa</taxon>
        <taxon>Ecdysozoa</taxon>
        <taxon>Arthropoda</taxon>
        <taxon>Hexapoda</taxon>
        <taxon>Insecta</taxon>
        <taxon>Pterygota</taxon>
        <taxon>Neoptera</taxon>
        <taxon>Endopterygota</taxon>
        <taxon>Diptera</taxon>
        <taxon>Brachycera</taxon>
        <taxon>Muscomorpha</taxon>
        <taxon>Ephydroidea</taxon>
        <taxon>Drosophilidae</taxon>
        <taxon>Drosophila</taxon>
    </lineage>
</organism>
<comment type="caution">
    <text evidence="16">The sequence shown here is derived from an EMBL/GenBank/DDBJ whole genome shotgun (WGS) entry which is preliminary data.</text>
</comment>
<dbReference type="GO" id="GO:0001018">
    <property type="term" value="F:mitochondrial promoter sequence-specific DNA binding"/>
    <property type="evidence" value="ECO:0007669"/>
    <property type="project" value="TreeGrafter"/>
</dbReference>
<evidence type="ECO:0000256" key="3">
    <source>
        <dbReference type="ARBA" id="ARBA00022478"/>
    </source>
</evidence>
<dbReference type="InterPro" id="IPR037159">
    <property type="entry name" value="RNA_POL_N_sf"/>
</dbReference>
<protein>
    <recommendedName>
        <fullName evidence="13">DNA-directed RNA polymerase</fullName>
        <ecNumber evidence="13">2.7.7.6</ecNumber>
    </recommendedName>
</protein>
<dbReference type="InterPro" id="IPR029262">
    <property type="entry name" value="RPOL_N"/>
</dbReference>
<dbReference type="Pfam" id="PF00940">
    <property type="entry name" value="RNA_pol"/>
    <property type="match status" value="1"/>
</dbReference>
<evidence type="ECO:0000256" key="7">
    <source>
        <dbReference type="ARBA" id="ARBA00023128"/>
    </source>
</evidence>
<dbReference type="FunFam" id="1.10.1320.10:FF:000002">
    <property type="entry name" value="DNA-directed RNA polymerase"/>
    <property type="match status" value="1"/>
</dbReference>
<gene>
    <name evidence="16" type="ORF">KR093_002362</name>
</gene>
<keyword evidence="3 13" id="KW-0240">DNA-directed RNA polymerase</keyword>
<keyword evidence="6" id="KW-0809">Transit peptide</keyword>
<dbReference type="SUPFAM" id="SSF56672">
    <property type="entry name" value="DNA/RNA polymerases"/>
    <property type="match status" value="1"/>
</dbReference>
<keyword evidence="8 13" id="KW-0804">Transcription</keyword>
<dbReference type="Gene3D" id="1.25.40.10">
    <property type="entry name" value="Tetratricopeptide repeat domain"/>
    <property type="match status" value="1"/>
</dbReference>
<comment type="subcellular location">
    <subcellularLocation>
        <location evidence="1">Mitochondrion</location>
    </subcellularLocation>
</comment>
<evidence type="ECO:0000256" key="6">
    <source>
        <dbReference type="ARBA" id="ARBA00022946"/>
    </source>
</evidence>
<keyword evidence="7" id="KW-0496">Mitochondrion</keyword>
<feature type="domain" description="DNA-directed RNA polymerase N-terminal" evidence="15">
    <location>
        <begin position="561"/>
        <end position="880"/>
    </location>
</feature>
<evidence type="ECO:0000256" key="4">
    <source>
        <dbReference type="ARBA" id="ARBA00022679"/>
    </source>
</evidence>
<dbReference type="Proteomes" id="UP001200034">
    <property type="component" value="Unassembled WGS sequence"/>
</dbReference>
<evidence type="ECO:0000256" key="2">
    <source>
        <dbReference type="ARBA" id="ARBA00009493"/>
    </source>
</evidence>
<keyword evidence="5 13" id="KW-0548">Nucleotidyltransferase</keyword>
<evidence type="ECO:0000313" key="16">
    <source>
        <dbReference type="EMBL" id="KAH8376966.1"/>
    </source>
</evidence>
<evidence type="ECO:0000256" key="11">
    <source>
        <dbReference type="ARBA" id="ARBA00063316"/>
    </source>
</evidence>
<dbReference type="FunFam" id="1.10.150.20:FF:000031">
    <property type="entry name" value="DNA-directed RNA polymerase"/>
    <property type="match status" value="1"/>
</dbReference>
<feature type="compositionally biased region" description="Pro residues" evidence="14">
    <location>
        <begin position="908"/>
        <end position="919"/>
    </location>
</feature>
<dbReference type="InterPro" id="IPR043502">
    <property type="entry name" value="DNA/RNA_pol_sf"/>
</dbReference>
<comment type="subunit">
    <text evidence="11">Homodimer. Component of the mitochondrial transcription initiation complex, composed at least of TFB2M, TFAM and POLRMT. In this complex TFAM recruits POLRMT to the promoter whereas TFB2M induces structural changes in POLRMT to enable promoter opening and trapping of the DNA non-template strand. Upon metabolic stress, forms a complex composed of FOXO3, SIRT3 and mitochondrial RNA polymerase POLRMT; the complex is recruited to mtDNA in a SIRT3-dependent manner. Also forms a complex composed of FOXO3, SIRT3, TFAM and POLRMT. Interacts with TFB1M and TFB2M, leading to the stimulation of transcription. Interacts with TEFM. Interacts with MTRES1.</text>
</comment>
<evidence type="ECO:0000259" key="15">
    <source>
        <dbReference type="SMART" id="SM01311"/>
    </source>
</evidence>
<name>A0AAD4PND2_9MUSC</name>
<dbReference type="Gene3D" id="1.10.150.20">
    <property type="entry name" value="5' to 3' exonuclease, C-terminal subdomain"/>
    <property type="match status" value="1"/>
</dbReference>